<feature type="domain" description="RlpA-like protein double-psi beta-barrel" evidence="3">
    <location>
        <begin position="103"/>
        <end position="161"/>
    </location>
</feature>
<dbReference type="InterPro" id="IPR036908">
    <property type="entry name" value="RlpA-like_sf"/>
</dbReference>
<gene>
    <name evidence="4" type="ORF">MEUPH1_LOCUS7845</name>
</gene>
<feature type="signal peptide" evidence="2">
    <location>
        <begin position="1"/>
        <end position="26"/>
    </location>
</feature>
<evidence type="ECO:0000313" key="4">
    <source>
        <dbReference type="EMBL" id="CAI6351509.1"/>
    </source>
</evidence>
<dbReference type="Proteomes" id="UP001160148">
    <property type="component" value="Unassembled WGS sequence"/>
</dbReference>
<accession>A0AAV0W6P6</accession>
<sequence length="194" mass="21895">MKFVSKNMKKPLLALILIINISGITCDALETLLCKNVNDICYNDEDCCSEYCFKSLKWFSGACKPQSLELYADSNPTDQEGICEFHMQTDESEIHYLNNEFDSVNAAHNTLPPYTLIKVSHKRRTIVITVNDRVPRTNGSLLDLSNTAALMLQIKNGESVPCTIEKVIHHSTILKMILYTLPVLSFIIILINLI</sequence>
<feature type="chain" id="PRO_5043449152" description="RlpA-like protein double-psi beta-barrel domain-containing protein" evidence="2">
    <location>
        <begin position="27"/>
        <end position="194"/>
    </location>
</feature>
<dbReference type="InterPro" id="IPR009009">
    <property type="entry name" value="RlpA-like_DPBB"/>
</dbReference>
<reference evidence="4 5" key="1">
    <citation type="submission" date="2023-01" db="EMBL/GenBank/DDBJ databases">
        <authorList>
            <person name="Whitehead M."/>
        </authorList>
    </citation>
    <scope>NUCLEOTIDE SEQUENCE [LARGE SCALE GENOMIC DNA]</scope>
</reference>
<name>A0AAV0W6P6_9HEMI</name>
<dbReference type="AlphaFoldDB" id="A0AAV0W6P6"/>
<organism evidence="4 5">
    <name type="scientific">Macrosiphum euphorbiae</name>
    <name type="common">potato aphid</name>
    <dbReference type="NCBI Taxonomy" id="13131"/>
    <lineage>
        <taxon>Eukaryota</taxon>
        <taxon>Metazoa</taxon>
        <taxon>Ecdysozoa</taxon>
        <taxon>Arthropoda</taxon>
        <taxon>Hexapoda</taxon>
        <taxon>Insecta</taxon>
        <taxon>Pterygota</taxon>
        <taxon>Neoptera</taxon>
        <taxon>Paraneoptera</taxon>
        <taxon>Hemiptera</taxon>
        <taxon>Sternorrhyncha</taxon>
        <taxon>Aphidomorpha</taxon>
        <taxon>Aphidoidea</taxon>
        <taxon>Aphididae</taxon>
        <taxon>Macrosiphini</taxon>
        <taxon>Macrosiphum</taxon>
    </lineage>
</organism>
<evidence type="ECO:0000259" key="3">
    <source>
        <dbReference type="Pfam" id="PF03330"/>
    </source>
</evidence>
<keyword evidence="2" id="KW-0732">Signal</keyword>
<keyword evidence="5" id="KW-1185">Reference proteome</keyword>
<keyword evidence="1" id="KW-1133">Transmembrane helix</keyword>
<comment type="caution">
    <text evidence="4">The sequence shown here is derived from an EMBL/GenBank/DDBJ whole genome shotgun (WGS) entry which is preliminary data.</text>
</comment>
<keyword evidence="1" id="KW-0472">Membrane</keyword>
<keyword evidence="1" id="KW-0812">Transmembrane</keyword>
<evidence type="ECO:0000256" key="2">
    <source>
        <dbReference type="SAM" id="SignalP"/>
    </source>
</evidence>
<evidence type="ECO:0000313" key="5">
    <source>
        <dbReference type="Proteomes" id="UP001160148"/>
    </source>
</evidence>
<evidence type="ECO:0000256" key="1">
    <source>
        <dbReference type="SAM" id="Phobius"/>
    </source>
</evidence>
<dbReference type="CDD" id="cd22268">
    <property type="entry name" value="DPBB_RlpA-like"/>
    <property type="match status" value="1"/>
</dbReference>
<dbReference type="Gene3D" id="2.40.40.10">
    <property type="entry name" value="RlpA-like domain"/>
    <property type="match status" value="1"/>
</dbReference>
<feature type="transmembrane region" description="Helical" evidence="1">
    <location>
        <begin position="176"/>
        <end position="193"/>
    </location>
</feature>
<protein>
    <recommendedName>
        <fullName evidence="3">RlpA-like protein double-psi beta-barrel domain-containing protein</fullName>
    </recommendedName>
</protein>
<dbReference type="EMBL" id="CARXXK010000001">
    <property type="protein sequence ID" value="CAI6351509.1"/>
    <property type="molecule type" value="Genomic_DNA"/>
</dbReference>
<dbReference type="Pfam" id="PF03330">
    <property type="entry name" value="DPBB_1"/>
    <property type="match status" value="1"/>
</dbReference>
<proteinExistence type="predicted"/>